<reference evidence="4 5" key="1">
    <citation type="submission" date="2019-07" db="EMBL/GenBank/DDBJ databases">
        <title>De Novo Assembly of kiwifruit Actinidia rufa.</title>
        <authorList>
            <person name="Sugita-Konishi S."/>
            <person name="Sato K."/>
            <person name="Mori E."/>
            <person name="Abe Y."/>
            <person name="Kisaki G."/>
            <person name="Hamano K."/>
            <person name="Suezawa K."/>
            <person name="Otani M."/>
            <person name="Fukuda T."/>
            <person name="Manabe T."/>
            <person name="Gomi K."/>
            <person name="Tabuchi M."/>
            <person name="Akimitsu K."/>
            <person name="Kataoka I."/>
        </authorList>
    </citation>
    <scope>NUCLEOTIDE SEQUENCE [LARGE SCALE GENOMIC DNA]</scope>
    <source>
        <strain evidence="5">cv. Fuchu</strain>
    </source>
</reference>
<dbReference type="OrthoDB" id="2020544at2759"/>
<dbReference type="PANTHER" id="PTHR31730:SF18">
    <property type="entry name" value="PROTEIN PSK SIMULATOR 2"/>
    <property type="match status" value="1"/>
</dbReference>
<keyword evidence="4" id="KW-0251">Elongation factor</keyword>
<gene>
    <name evidence="4" type="ORF">Acr_21g0010320</name>
</gene>
<comment type="caution">
    <text evidence="4">The sequence shown here is derived from an EMBL/GenBank/DDBJ whole genome shotgun (WGS) entry which is preliminary data.</text>
</comment>
<dbReference type="Pfam" id="PF05003">
    <property type="entry name" value="DUF668"/>
    <property type="match status" value="1"/>
</dbReference>
<dbReference type="Proteomes" id="UP000585474">
    <property type="component" value="Unassembled WGS sequence"/>
</dbReference>
<dbReference type="EMBL" id="BJWL01000021">
    <property type="protein sequence ID" value="GFZ10433.1"/>
    <property type="molecule type" value="Genomic_DNA"/>
</dbReference>
<feature type="domain" description="DUF3475" evidence="3">
    <location>
        <begin position="134"/>
        <end position="190"/>
    </location>
</feature>
<feature type="domain" description="DUF668" evidence="2">
    <location>
        <begin position="303"/>
        <end position="354"/>
    </location>
</feature>
<dbReference type="InterPro" id="IPR045021">
    <property type="entry name" value="PSI1/2/3"/>
</dbReference>
<sequence length="573" mass="64163">MGAVCSGGTMKPKSEVREKNSGFSGKLKSIRSFSKQKEDHRFSYPDVEVYEKNPQNYDSGELRFTISRELKPSTPARLEQNKVPQTSSFLGRAGIVGLERAVDVLDTLGSSMSNLNSHGGFISGMGSRGNRISILAFEIANTIAKGGNLMQSLSQENVQFLKKEVLISEGVQQLVSTDMKELLSIAAADKRLDSEHAFPKQQREDAETTMQELTTLAQHTSELYHELNTLDRFDQEYRCKLKEVESLHLPRKVSNIGTDVPLFFNIVMEEGQDTEVVFILALLECDCGLVLVGEEHANKKPERLGVAGLALHYANIINQIDNIASRPTSLPPNMRDQLYHGLPNSVKLALRSRAHQGFGWVGEWANSGNEFSKKGDTCNSVIRLQTLYHADKQKTDQYILELATWLHLLISAVRQRDNGIRVFPTRSPTRKGLTMQPKSNHRRTHSNVKLSPEDRKLLEKVLSRKKLAPGISKSQEFALVKKGGSKVWALSRSTGNSPNQQLQHPKFCDLDVLDGCHNPILFFVLIALPSIALVPFESQVLEQTEAIHPFRRTGVDYERVTWGWGSETMMFGH</sequence>
<evidence type="ECO:0000259" key="2">
    <source>
        <dbReference type="Pfam" id="PF05003"/>
    </source>
</evidence>
<evidence type="ECO:0000256" key="1">
    <source>
        <dbReference type="SAM" id="MobiDB-lite"/>
    </source>
</evidence>
<dbReference type="InterPro" id="IPR021864">
    <property type="entry name" value="DUF3475"/>
</dbReference>
<feature type="region of interest" description="Disordered" evidence="1">
    <location>
        <begin position="422"/>
        <end position="450"/>
    </location>
</feature>
<dbReference type="GO" id="GO:0003746">
    <property type="term" value="F:translation elongation factor activity"/>
    <property type="evidence" value="ECO:0007669"/>
    <property type="project" value="UniProtKB-KW"/>
</dbReference>
<organism evidence="4 5">
    <name type="scientific">Actinidia rufa</name>
    <dbReference type="NCBI Taxonomy" id="165716"/>
    <lineage>
        <taxon>Eukaryota</taxon>
        <taxon>Viridiplantae</taxon>
        <taxon>Streptophyta</taxon>
        <taxon>Embryophyta</taxon>
        <taxon>Tracheophyta</taxon>
        <taxon>Spermatophyta</taxon>
        <taxon>Magnoliopsida</taxon>
        <taxon>eudicotyledons</taxon>
        <taxon>Gunneridae</taxon>
        <taxon>Pentapetalae</taxon>
        <taxon>asterids</taxon>
        <taxon>Ericales</taxon>
        <taxon>Actinidiaceae</taxon>
        <taxon>Actinidia</taxon>
    </lineage>
</organism>
<dbReference type="AlphaFoldDB" id="A0A7J0GHY8"/>
<evidence type="ECO:0000313" key="4">
    <source>
        <dbReference type="EMBL" id="GFZ10433.1"/>
    </source>
</evidence>
<dbReference type="Pfam" id="PF11961">
    <property type="entry name" value="DUF3475"/>
    <property type="match status" value="1"/>
</dbReference>
<dbReference type="GO" id="GO:0045927">
    <property type="term" value="P:positive regulation of growth"/>
    <property type="evidence" value="ECO:0007669"/>
    <property type="project" value="InterPro"/>
</dbReference>
<evidence type="ECO:0000313" key="5">
    <source>
        <dbReference type="Proteomes" id="UP000585474"/>
    </source>
</evidence>
<evidence type="ECO:0000259" key="3">
    <source>
        <dbReference type="Pfam" id="PF11961"/>
    </source>
</evidence>
<dbReference type="InterPro" id="IPR007700">
    <property type="entry name" value="DUF668"/>
</dbReference>
<dbReference type="PANTHER" id="PTHR31730">
    <property type="entry name" value="OS01G0873900 PROTEIN"/>
    <property type="match status" value="1"/>
</dbReference>
<proteinExistence type="predicted"/>
<name>A0A7J0GHY8_9ERIC</name>
<protein>
    <submittedName>
        <fullName evidence="4">Elongation factor G, putative</fullName>
    </submittedName>
</protein>
<keyword evidence="4" id="KW-0648">Protein biosynthesis</keyword>
<accession>A0A7J0GHY8</accession>
<keyword evidence="5" id="KW-1185">Reference proteome</keyword>
<feature type="region of interest" description="Disordered" evidence="1">
    <location>
        <begin position="1"/>
        <end position="39"/>
    </location>
</feature>